<keyword evidence="9 15" id="KW-0418">Kinase</keyword>
<dbReference type="InterPro" id="IPR015864">
    <property type="entry name" value="FAD_synthase"/>
</dbReference>
<keyword evidence="4 15" id="KW-0285">Flavoprotein</keyword>
<comment type="function">
    <text evidence="1">Catalyzes the phosphorylation of riboflavin to FMN followed by the adenylation of FMN to FAD.</text>
</comment>
<keyword evidence="12" id="KW-0511">Multifunctional enzyme</keyword>
<dbReference type="FunFam" id="2.40.30.30:FF:000003">
    <property type="entry name" value="Riboflavin biosynthesis protein"/>
    <property type="match status" value="1"/>
</dbReference>
<dbReference type="Pfam" id="PF01687">
    <property type="entry name" value="Flavokinase"/>
    <property type="match status" value="1"/>
</dbReference>
<evidence type="ECO:0000256" key="9">
    <source>
        <dbReference type="ARBA" id="ARBA00022777"/>
    </source>
</evidence>
<dbReference type="UniPathway" id="UPA00276">
    <property type="reaction ID" value="UER00406"/>
</dbReference>
<dbReference type="InterPro" id="IPR014729">
    <property type="entry name" value="Rossmann-like_a/b/a_fold"/>
</dbReference>
<keyword evidence="8 15" id="KW-0547">Nucleotide-binding</keyword>
<protein>
    <recommendedName>
        <fullName evidence="15">Riboflavin biosynthesis protein</fullName>
    </recommendedName>
    <domain>
        <recommendedName>
            <fullName evidence="15">Riboflavin kinase</fullName>
            <ecNumber evidence="15">2.7.1.26</ecNumber>
        </recommendedName>
        <alternativeName>
            <fullName evidence="15">Flavokinase</fullName>
        </alternativeName>
    </domain>
    <domain>
        <recommendedName>
            <fullName evidence="15">FMN adenylyltransferase</fullName>
            <ecNumber evidence="15">2.7.7.2</ecNumber>
        </recommendedName>
        <alternativeName>
            <fullName evidence="15">FAD pyrophosphorylase</fullName>
        </alternativeName>
        <alternativeName>
            <fullName evidence="15">FAD synthase</fullName>
        </alternativeName>
    </domain>
</protein>
<dbReference type="PANTHER" id="PTHR22749:SF6">
    <property type="entry name" value="RIBOFLAVIN KINASE"/>
    <property type="match status" value="1"/>
</dbReference>
<dbReference type="InterPro" id="IPR023468">
    <property type="entry name" value="Riboflavin_kinase"/>
</dbReference>
<dbReference type="Gene3D" id="3.40.50.620">
    <property type="entry name" value="HUPs"/>
    <property type="match status" value="1"/>
</dbReference>
<dbReference type="InterPro" id="IPR015865">
    <property type="entry name" value="Riboflavin_kinase_bac/euk"/>
</dbReference>
<evidence type="ECO:0000256" key="3">
    <source>
        <dbReference type="ARBA" id="ARBA00005201"/>
    </source>
</evidence>
<evidence type="ECO:0000256" key="15">
    <source>
        <dbReference type="PIRNR" id="PIRNR004491"/>
    </source>
</evidence>
<comment type="catalytic activity">
    <reaction evidence="14 15">
        <text>FMN + ATP + H(+) = FAD + diphosphate</text>
        <dbReference type="Rhea" id="RHEA:17237"/>
        <dbReference type="ChEBI" id="CHEBI:15378"/>
        <dbReference type="ChEBI" id="CHEBI:30616"/>
        <dbReference type="ChEBI" id="CHEBI:33019"/>
        <dbReference type="ChEBI" id="CHEBI:57692"/>
        <dbReference type="ChEBI" id="CHEBI:58210"/>
        <dbReference type="EC" id="2.7.7.2"/>
    </reaction>
</comment>
<organism evidence="17 18">
    <name type="scientific">Exiguobacterium aurantiacum</name>
    <dbReference type="NCBI Taxonomy" id="33987"/>
    <lineage>
        <taxon>Bacteria</taxon>
        <taxon>Bacillati</taxon>
        <taxon>Bacillota</taxon>
        <taxon>Bacilli</taxon>
        <taxon>Bacillales</taxon>
        <taxon>Bacillales Family XII. Incertae Sedis</taxon>
        <taxon>Exiguobacterium</taxon>
    </lineage>
</organism>
<sequence length="308" mass="34199">METIHLTHPETPDFVPSVMVLGFFDGVHNGHQAVIRHAQEQAERLNVPVTVVTFDPHPKQVLSNQPDAVRYITPLARKLNRIAALGVERCLVLTFTKELAGLSPQQFVDDYLIGAGAMHVTAGFDYSYGKFGEGTMETMPYHARGRFTTSVVTEQTDDGEKVSSTRIRKLLGAGDVDKAAALLGTPYVICGEVIHGDARGRTIGYPTANVVMDASYVMPRLGVYATRVRLRDGRTFDAMTNVGRRPTFYDTGDVSIESHLFDFSEDLYGQLIEIEWIRFIRNERAFDGLDSLIAQLKQDETTARSILS</sequence>
<dbReference type="NCBIfam" id="TIGR00083">
    <property type="entry name" value="ribF"/>
    <property type="match status" value="1"/>
</dbReference>
<evidence type="ECO:0000313" key="17">
    <source>
        <dbReference type="EMBL" id="STO08423.1"/>
    </source>
</evidence>
<dbReference type="NCBIfam" id="NF004160">
    <property type="entry name" value="PRK05627.1-3"/>
    <property type="match status" value="1"/>
</dbReference>
<evidence type="ECO:0000256" key="11">
    <source>
        <dbReference type="ARBA" id="ARBA00022840"/>
    </source>
</evidence>
<dbReference type="GO" id="GO:0003919">
    <property type="term" value="F:FMN adenylyltransferase activity"/>
    <property type="evidence" value="ECO:0007669"/>
    <property type="project" value="UniProtKB-UniRule"/>
</dbReference>
<feature type="domain" description="Riboflavin kinase" evidence="16">
    <location>
        <begin position="182"/>
        <end position="308"/>
    </location>
</feature>
<dbReference type="Gene3D" id="2.40.30.30">
    <property type="entry name" value="Riboflavin kinase-like"/>
    <property type="match status" value="1"/>
</dbReference>
<comment type="catalytic activity">
    <reaction evidence="13 15">
        <text>riboflavin + ATP = FMN + ADP + H(+)</text>
        <dbReference type="Rhea" id="RHEA:14357"/>
        <dbReference type="ChEBI" id="CHEBI:15378"/>
        <dbReference type="ChEBI" id="CHEBI:30616"/>
        <dbReference type="ChEBI" id="CHEBI:57986"/>
        <dbReference type="ChEBI" id="CHEBI:58210"/>
        <dbReference type="ChEBI" id="CHEBI:456216"/>
        <dbReference type="EC" id="2.7.1.26"/>
    </reaction>
</comment>
<dbReference type="NCBIfam" id="TIGR00125">
    <property type="entry name" value="cyt_tran_rel"/>
    <property type="match status" value="1"/>
</dbReference>
<dbReference type="Proteomes" id="UP000254060">
    <property type="component" value="Unassembled WGS sequence"/>
</dbReference>
<comment type="pathway">
    <text evidence="3 15">Cofactor biosynthesis; FMN biosynthesis; FMN from riboflavin (ATP route): step 1/1.</text>
</comment>
<proteinExistence type="inferred from homology"/>
<dbReference type="OrthoDB" id="9803667at2"/>
<dbReference type="EC" id="2.7.7.2" evidence="15"/>
<keyword evidence="6 15" id="KW-0808">Transferase</keyword>
<dbReference type="SUPFAM" id="SSF52374">
    <property type="entry name" value="Nucleotidylyl transferase"/>
    <property type="match status" value="1"/>
</dbReference>
<name>A0A377FVS1_9BACL</name>
<dbReference type="GO" id="GO:0005524">
    <property type="term" value="F:ATP binding"/>
    <property type="evidence" value="ECO:0007669"/>
    <property type="project" value="UniProtKB-UniRule"/>
</dbReference>
<comment type="similarity">
    <text evidence="15">Belongs to the ribF family.</text>
</comment>
<dbReference type="InterPro" id="IPR023465">
    <property type="entry name" value="Riboflavin_kinase_dom_sf"/>
</dbReference>
<evidence type="ECO:0000256" key="8">
    <source>
        <dbReference type="ARBA" id="ARBA00022741"/>
    </source>
</evidence>
<dbReference type="PIRSF" id="PIRSF004491">
    <property type="entry name" value="FAD_Synth"/>
    <property type="match status" value="1"/>
</dbReference>
<evidence type="ECO:0000256" key="5">
    <source>
        <dbReference type="ARBA" id="ARBA00022643"/>
    </source>
</evidence>
<dbReference type="InterPro" id="IPR002606">
    <property type="entry name" value="Riboflavin_kinase_bac"/>
</dbReference>
<dbReference type="GO" id="GO:0006747">
    <property type="term" value="P:FAD biosynthetic process"/>
    <property type="evidence" value="ECO:0007669"/>
    <property type="project" value="UniProtKB-UniRule"/>
</dbReference>
<dbReference type="CDD" id="cd02064">
    <property type="entry name" value="FAD_synthetase_N"/>
    <property type="match status" value="1"/>
</dbReference>
<keyword evidence="7 15" id="KW-0548">Nucleotidyltransferase</keyword>
<dbReference type="EMBL" id="UGGP01000001">
    <property type="protein sequence ID" value="STO08423.1"/>
    <property type="molecule type" value="Genomic_DNA"/>
</dbReference>
<keyword evidence="10 15" id="KW-0274">FAD</keyword>
<evidence type="ECO:0000256" key="4">
    <source>
        <dbReference type="ARBA" id="ARBA00022630"/>
    </source>
</evidence>
<accession>A0A377FVS1</accession>
<evidence type="ECO:0000256" key="2">
    <source>
        <dbReference type="ARBA" id="ARBA00004726"/>
    </source>
</evidence>
<reference evidence="17 18" key="1">
    <citation type="submission" date="2018-06" db="EMBL/GenBank/DDBJ databases">
        <authorList>
            <consortium name="Pathogen Informatics"/>
            <person name="Doyle S."/>
        </authorList>
    </citation>
    <scope>NUCLEOTIDE SEQUENCE [LARGE SCALE GENOMIC DNA]</scope>
    <source>
        <strain evidence="17 18">NCTC13163</strain>
    </source>
</reference>
<comment type="pathway">
    <text evidence="2 15">Cofactor biosynthesis; FAD biosynthesis; FAD from FMN: step 1/1.</text>
</comment>
<evidence type="ECO:0000313" key="18">
    <source>
        <dbReference type="Proteomes" id="UP000254060"/>
    </source>
</evidence>
<dbReference type="EC" id="2.7.1.26" evidence="15"/>
<evidence type="ECO:0000256" key="14">
    <source>
        <dbReference type="ARBA" id="ARBA00049494"/>
    </source>
</evidence>
<evidence type="ECO:0000256" key="10">
    <source>
        <dbReference type="ARBA" id="ARBA00022827"/>
    </source>
</evidence>
<evidence type="ECO:0000256" key="7">
    <source>
        <dbReference type="ARBA" id="ARBA00022695"/>
    </source>
</evidence>
<dbReference type="InterPro" id="IPR004821">
    <property type="entry name" value="Cyt_trans-like"/>
</dbReference>
<keyword evidence="11 15" id="KW-0067">ATP-binding</keyword>
<dbReference type="Pfam" id="PF06574">
    <property type="entry name" value="FAD_syn"/>
    <property type="match status" value="1"/>
</dbReference>
<gene>
    <name evidence="17" type="primary">ribF</name>
    <name evidence="17" type="ORF">NCTC13163_01794</name>
</gene>
<evidence type="ECO:0000256" key="1">
    <source>
        <dbReference type="ARBA" id="ARBA00002121"/>
    </source>
</evidence>
<dbReference type="GO" id="GO:0008531">
    <property type="term" value="F:riboflavin kinase activity"/>
    <property type="evidence" value="ECO:0007669"/>
    <property type="project" value="UniProtKB-UniRule"/>
</dbReference>
<evidence type="ECO:0000256" key="13">
    <source>
        <dbReference type="ARBA" id="ARBA00047880"/>
    </source>
</evidence>
<dbReference type="GO" id="GO:0009231">
    <property type="term" value="P:riboflavin biosynthetic process"/>
    <property type="evidence" value="ECO:0007669"/>
    <property type="project" value="InterPro"/>
</dbReference>
<dbReference type="GO" id="GO:0009398">
    <property type="term" value="P:FMN biosynthetic process"/>
    <property type="evidence" value="ECO:0007669"/>
    <property type="project" value="UniProtKB-UniRule"/>
</dbReference>
<keyword evidence="5 15" id="KW-0288">FMN</keyword>
<dbReference type="FunFam" id="3.40.50.620:FF:000021">
    <property type="entry name" value="Riboflavin biosynthesis protein"/>
    <property type="match status" value="1"/>
</dbReference>
<evidence type="ECO:0000256" key="6">
    <source>
        <dbReference type="ARBA" id="ARBA00022679"/>
    </source>
</evidence>
<dbReference type="PANTHER" id="PTHR22749">
    <property type="entry name" value="RIBOFLAVIN KINASE/FMN ADENYLYLTRANSFERASE"/>
    <property type="match status" value="1"/>
</dbReference>
<dbReference type="RefSeq" id="WP_029335356.1">
    <property type="nucleotide sequence ID" value="NZ_UGGP01000001.1"/>
</dbReference>
<evidence type="ECO:0000256" key="12">
    <source>
        <dbReference type="ARBA" id="ARBA00023268"/>
    </source>
</evidence>
<dbReference type="AlphaFoldDB" id="A0A377FVS1"/>
<dbReference type="SUPFAM" id="SSF82114">
    <property type="entry name" value="Riboflavin kinase-like"/>
    <property type="match status" value="1"/>
</dbReference>
<dbReference type="UniPathway" id="UPA00277">
    <property type="reaction ID" value="UER00407"/>
</dbReference>
<dbReference type="SMART" id="SM00904">
    <property type="entry name" value="Flavokinase"/>
    <property type="match status" value="1"/>
</dbReference>
<evidence type="ECO:0000259" key="16">
    <source>
        <dbReference type="SMART" id="SM00904"/>
    </source>
</evidence>
<dbReference type="STRING" id="1397694.GCA_000702585_02290"/>